<evidence type="ECO:0000256" key="1">
    <source>
        <dbReference type="ARBA" id="ARBA00022617"/>
    </source>
</evidence>
<evidence type="ECO:0000313" key="7">
    <source>
        <dbReference type="EMBL" id="MFD2158456.1"/>
    </source>
</evidence>
<gene>
    <name evidence="7" type="ORF">ACFSW8_06060</name>
</gene>
<dbReference type="Gene3D" id="1.25.10.10">
    <property type="entry name" value="Leucine-rich Repeat Variant"/>
    <property type="match status" value="1"/>
</dbReference>
<dbReference type="SUPFAM" id="SSF46626">
    <property type="entry name" value="Cytochrome c"/>
    <property type="match status" value="1"/>
</dbReference>
<evidence type="ECO:0000256" key="5">
    <source>
        <dbReference type="SAM" id="SignalP"/>
    </source>
</evidence>
<accession>A0ABW4Z8Z3</accession>
<dbReference type="PANTHER" id="PTHR33546:SF1">
    <property type="entry name" value="LARGE, MULTIFUNCTIONAL SECRETED PROTEIN"/>
    <property type="match status" value="1"/>
</dbReference>
<evidence type="ECO:0000313" key="8">
    <source>
        <dbReference type="Proteomes" id="UP001597389"/>
    </source>
</evidence>
<dbReference type="InterPro" id="IPR009056">
    <property type="entry name" value="Cyt_c-like_dom"/>
</dbReference>
<comment type="caution">
    <text evidence="7">The sequence shown here is derived from an EMBL/GenBank/DDBJ whole genome shotgun (WGS) entry which is preliminary data.</text>
</comment>
<dbReference type="PROSITE" id="PS51007">
    <property type="entry name" value="CYTC"/>
    <property type="match status" value="1"/>
</dbReference>
<dbReference type="InterPro" id="IPR016024">
    <property type="entry name" value="ARM-type_fold"/>
</dbReference>
<evidence type="ECO:0000256" key="2">
    <source>
        <dbReference type="ARBA" id="ARBA00022723"/>
    </source>
</evidence>
<dbReference type="Gene3D" id="2.120.10.30">
    <property type="entry name" value="TolB, C-terminal domain"/>
    <property type="match status" value="1"/>
</dbReference>
<dbReference type="SUPFAM" id="SSF48371">
    <property type="entry name" value="ARM repeat"/>
    <property type="match status" value="1"/>
</dbReference>
<keyword evidence="3 4" id="KW-0408">Iron</keyword>
<dbReference type="InterPro" id="IPR011041">
    <property type="entry name" value="Quinoprot_gluc/sorb_DH_b-prop"/>
</dbReference>
<feature type="domain" description="Cytochrome c" evidence="6">
    <location>
        <begin position="904"/>
        <end position="1035"/>
    </location>
</feature>
<keyword evidence="5" id="KW-0732">Signal</keyword>
<evidence type="ECO:0000259" key="6">
    <source>
        <dbReference type="PROSITE" id="PS51007"/>
    </source>
</evidence>
<proteinExistence type="predicted"/>
<dbReference type="NCBIfam" id="TIGR02604">
    <property type="entry name" value="Piru_Ver_Nterm"/>
    <property type="match status" value="1"/>
</dbReference>
<dbReference type="PANTHER" id="PTHR33546">
    <property type="entry name" value="LARGE, MULTIFUNCTIONAL SECRETED PROTEIN-RELATED"/>
    <property type="match status" value="1"/>
</dbReference>
<dbReference type="SUPFAM" id="SSF50952">
    <property type="entry name" value="Soluble quinoprotein glucose dehydrogenase"/>
    <property type="match status" value="1"/>
</dbReference>
<dbReference type="EMBL" id="JBHUJB010000025">
    <property type="protein sequence ID" value="MFD2158456.1"/>
    <property type="molecule type" value="Genomic_DNA"/>
</dbReference>
<keyword evidence="2 4" id="KW-0479">Metal-binding</keyword>
<organism evidence="7 8">
    <name type="scientific">Rubritalea tangerina</name>
    <dbReference type="NCBI Taxonomy" id="430798"/>
    <lineage>
        <taxon>Bacteria</taxon>
        <taxon>Pseudomonadati</taxon>
        <taxon>Verrucomicrobiota</taxon>
        <taxon>Verrucomicrobiia</taxon>
        <taxon>Verrucomicrobiales</taxon>
        <taxon>Rubritaleaceae</taxon>
        <taxon>Rubritalea</taxon>
    </lineage>
</organism>
<dbReference type="InterPro" id="IPR011989">
    <property type="entry name" value="ARM-like"/>
</dbReference>
<sequence length="1035" mass="114520">MKSLSVILLSTLVVAMPGLQAQAKKTHSQRTRALTPEEQLKTFKLADGFVIELVASERNGVVNPIDLTFDDAGRLWTQTARMYPLDPVVGIKWGQLLKLMNDVETQNNDPRFKKIKDLYQLKSQGKDQILILDDPSKEAKGQLQVWADGLSIPQSIHPYKDGAYVCHGSELFLLRDTDGDGKSDKVEPVLTGFGFTDTHTMAHLLVRGPGGYMYFSQGALNKGEVTAVKSGVKARVDASCQVRFSMDHRELEVVSTGPSNMWGMVLRNDGQWYGTEANDRAYSVVPYEHGTAMTGVAAVKLRAYQPYLPEMHEFRVGGTGISGLAFSDSLSGGFPKEWKDVAILANPITSTLNSVRIKRKADGSVKAEHLEDLLVCEDDWFRPVNIEFGPDGCLYIADWYNKIVSHNEVSTGHPDRDRTHGRIWRVRHESQKVRPIPNVKEASNAALVQHIQASSLWEMRAAWYQIVDRGAKELIPDLMKVVSNRSLNVVTRIHALWALEGLGHYDAPLMAQLVSDKDGNLRREAIRSLASFGLDPSEAAKLLAPHIDDYNCMVRSQVLRTLRDLKGASMQTVELLVSACKPALDGKNMGGGYERSFERFLARYALEGYQDTLVKFMDSEAAAKMPAENLLWAIQALGEKEREAAFLKLWKAVSHKQLDSETYVAVVNMLSNKAVYDVVKGNLTDSSYARAYVQVAVENRSRISSERFKEVITPQVRRHFADEELVDEGLVAVAALNLRGFSRELEGVDVDPSNTERMSLLLAAQATEPRVYRKSFAEIAGDAKQAREVREAAVAAYARADAKVALELVSDLLGDMTPGQVRSLVGRVTQSREGADVMFKLYQKGKLAGEAFDLSAAERVLAVRARDNQRAQLMREVRARIAVEKKQVHAKIQGFMQAAESLDGDAEKGKATFAACLMCHRVGDEGKDIAPPLDGSGHRDVEHLLTAIVDPDVAVEGGYHLYQVTRKDGATVEGFLVKKDAKGTTVAAMGGGKTFVPKDEIKKQRYTGRSFMPASFGNLSDQDMVDLLEYIKTLK</sequence>
<protein>
    <submittedName>
        <fullName evidence="7">PVC-type heme-binding CxxCH protein</fullName>
    </submittedName>
</protein>
<dbReference type="InterPro" id="IPR036909">
    <property type="entry name" value="Cyt_c-like_dom_sf"/>
</dbReference>
<dbReference type="Pfam" id="PF13646">
    <property type="entry name" value="HEAT_2"/>
    <property type="match status" value="1"/>
</dbReference>
<dbReference type="Pfam" id="PF00034">
    <property type="entry name" value="Cytochrom_C"/>
    <property type="match status" value="1"/>
</dbReference>
<dbReference type="InterPro" id="IPR055557">
    <property type="entry name" value="DUF7133"/>
</dbReference>
<feature type="signal peptide" evidence="5">
    <location>
        <begin position="1"/>
        <end position="21"/>
    </location>
</feature>
<dbReference type="RefSeq" id="WP_377177715.1">
    <property type="nucleotide sequence ID" value="NZ_JBHUJB010000025.1"/>
</dbReference>
<evidence type="ECO:0000256" key="4">
    <source>
        <dbReference type="PROSITE-ProRule" id="PRU00433"/>
    </source>
</evidence>
<feature type="chain" id="PRO_5047502440" evidence="5">
    <location>
        <begin position="22"/>
        <end position="1035"/>
    </location>
</feature>
<dbReference type="Gene3D" id="1.10.760.10">
    <property type="entry name" value="Cytochrome c-like domain"/>
    <property type="match status" value="1"/>
</dbReference>
<dbReference type="InterPro" id="IPR011042">
    <property type="entry name" value="6-blade_b-propeller_TolB-like"/>
</dbReference>
<dbReference type="Proteomes" id="UP001597389">
    <property type="component" value="Unassembled WGS sequence"/>
</dbReference>
<dbReference type="InterPro" id="IPR013428">
    <property type="entry name" value="Membrane-bound_put_N"/>
</dbReference>
<reference evidence="8" key="1">
    <citation type="journal article" date="2019" name="Int. J. Syst. Evol. Microbiol.">
        <title>The Global Catalogue of Microorganisms (GCM) 10K type strain sequencing project: providing services to taxonomists for standard genome sequencing and annotation.</title>
        <authorList>
            <consortium name="The Broad Institute Genomics Platform"/>
            <consortium name="The Broad Institute Genome Sequencing Center for Infectious Disease"/>
            <person name="Wu L."/>
            <person name="Ma J."/>
        </authorList>
    </citation>
    <scope>NUCLEOTIDE SEQUENCE [LARGE SCALE GENOMIC DNA]</scope>
    <source>
        <strain evidence="8">CCUG 57942</strain>
    </source>
</reference>
<evidence type="ECO:0000256" key="3">
    <source>
        <dbReference type="ARBA" id="ARBA00023004"/>
    </source>
</evidence>
<dbReference type="InterPro" id="IPR013427">
    <property type="entry name" value="Haem-bd_dom_put"/>
</dbReference>
<dbReference type="NCBIfam" id="TIGR02603">
    <property type="entry name" value="CxxCH_TIGR02603"/>
    <property type="match status" value="1"/>
</dbReference>
<dbReference type="Pfam" id="PF23500">
    <property type="entry name" value="DUF7133"/>
    <property type="match status" value="1"/>
</dbReference>
<keyword evidence="8" id="KW-1185">Reference proteome</keyword>
<name>A0ABW4Z8Z3_9BACT</name>
<keyword evidence="1 4" id="KW-0349">Heme</keyword>